<name>A0A8E2AGX5_9APHY</name>
<protein>
    <submittedName>
        <fullName evidence="1">Uncharacterized protein</fullName>
    </submittedName>
</protein>
<evidence type="ECO:0000313" key="1">
    <source>
        <dbReference type="EMBL" id="OCH84226.1"/>
    </source>
</evidence>
<dbReference type="Proteomes" id="UP000250043">
    <property type="component" value="Unassembled WGS sequence"/>
</dbReference>
<dbReference type="EMBL" id="KV722703">
    <property type="protein sequence ID" value="OCH84226.1"/>
    <property type="molecule type" value="Genomic_DNA"/>
</dbReference>
<dbReference type="AlphaFoldDB" id="A0A8E2AGX5"/>
<organism evidence="1 2">
    <name type="scientific">Obba rivulosa</name>
    <dbReference type="NCBI Taxonomy" id="1052685"/>
    <lineage>
        <taxon>Eukaryota</taxon>
        <taxon>Fungi</taxon>
        <taxon>Dikarya</taxon>
        <taxon>Basidiomycota</taxon>
        <taxon>Agaricomycotina</taxon>
        <taxon>Agaricomycetes</taxon>
        <taxon>Polyporales</taxon>
        <taxon>Gelatoporiaceae</taxon>
        <taxon>Obba</taxon>
    </lineage>
</organism>
<dbReference type="OrthoDB" id="3270380at2759"/>
<keyword evidence="2" id="KW-1185">Reference proteome</keyword>
<reference evidence="1 2" key="1">
    <citation type="submission" date="2016-07" db="EMBL/GenBank/DDBJ databases">
        <title>Draft genome of the white-rot fungus Obba rivulosa 3A-2.</title>
        <authorList>
            <consortium name="DOE Joint Genome Institute"/>
            <person name="Miettinen O."/>
            <person name="Riley R."/>
            <person name="Acob R."/>
            <person name="Barry K."/>
            <person name="Cullen D."/>
            <person name="De Vries R."/>
            <person name="Hainaut M."/>
            <person name="Hatakka A."/>
            <person name="Henrissat B."/>
            <person name="Hilden K."/>
            <person name="Kuo R."/>
            <person name="Labutti K."/>
            <person name="Lipzen A."/>
            <person name="Makela M.R."/>
            <person name="Sandor L."/>
            <person name="Spatafora J.W."/>
            <person name="Grigoriev I.V."/>
            <person name="Hibbett D.S."/>
        </authorList>
    </citation>
    <scope>NUCLEOTIDE SEQUENCE [LARGE SCALE GENOMIC DNA]</scope>
    <source>
        <strain evidence="1 2">3A-2</strain>
    </source>
</reference>
<gene>
    <name evidence="1" type="ORF">OBBRIDRAFT_741928</name>
</gene>
<evidence type="ECO:0000313" key="2">
    <source>
        <dbReference type="Proteomes" id="UP000250043"/>
    </source>
</evidence>
<accession>A0A8E2AGX5</accession>
<proteinExistence type="predicted"/>
<sequence length="212" mass="24733">MALPNIYFVLLLFVADVADFRSIMRWFECVISGSTALFFLQCMRRWQPRDLDMYILKQHFLAVIRHIIRFHDTRLEYILGRSGGPYDTGPYGFKGFLRLTRLQTPYGVIKVMESARNCALYPISWFWTTLVMNYFDADSWGVAYPVLTLRSRGLYYGHDIKEKTAQAQEKYITQGYELGESARQWADLELSCEPGCMCEEYLCLSQVSMLQS</sequence>